<dbReference type="Proteomes" id="UP000652761">
    <property type="component" value="Unassembled WGS sequence"/>
</dbReference>
<accession>A0A843U318</accession>
<dbReference type="AlphaFoldDB" id="A0A843U318"/>
<feature type="region of interest" description="Disordered" evidence="1">
    <location>
        <begin position="1"/>
        <end position="25"/>
    </location>
</feature>
<protein>
    <submittedName>
        <fullName evidence="2">Uncharacterized protein</fullName>
    </submittedName>
</protein>
<evidence type="ECO:0000256" key="1">
    <source>
        <dbReference type="SAM" id="MobiDB-lite"/>
    </source>
</evidence>
<organism evidence="2 3">
    <name type="scientific">Colocasia esculenta</name>
    <name type="common">Wild taro</name>
    <name type="synonym">Arum esculentum</name>
    <dbReference type="NCBI Taxonomy" id="4460"/>
    <lineage>
        <taxon>Eukaryota</taxon>
        <taxon>Viridiplantae</taxon>
        <taxon>Streptophyta</taxon>
        <taxon>Embryophyta</taxon>
        <taxon>Tracheophyta</taxon>
        <taxon>Spermatophyta</taxon>
        <taxon>Magnoliopsida</taxon>
        <taxon>Liliopsida</taxon>
        <taxon>Araceae</taxon>
        <taxon>Aroideae</taxon>
        <taxon>Colocasieae</taxon>
        <taxon>Colocasia</taxon>
    </lineage>
</organism>
<dbReference type="EMBL" id="NMUH01000378">
    <property type="protein sequence ID" value="MQL78018.1"/>
    <property type="molecule type" value="Genomic_DNA"/>
</dbReference>
<sequence length="132" mass="14777">RRTTLHKSEGVQEDNTDLDGTQYQDKPRAHTRAWLTQNLGLPTEEVSTVGVVLLTTHTQTSCTPHKPRETPRQPCEHHAKHSHNTLPRALQVPMHCSPLPCNTFHDNQINRITCTYTNSPLAVNATGSHVAF</sequence>
<comment type="caution">
    <text evidence="2">The sequence shown here is derived from an EMBL/GenBank/DDBJ whole genome shotgun (WGS) entry which is preliminary data.</text>
</comment>
<proteinExistence type="predicted"/>
<feature type="non-terminal residue" evidence="2">
    <location>
        <position position="1"/>
    </location>
</feature>
<evidence type="ECO:0000313" key="2">
    <source>
        <dbReference type="EMBL" id="MQL78018.1"/>
    </source>
</evidence>
<feature type="region of interest" description="Disordered" evidence="1">
    <location>
        <begin position="60"/>
        <end position="79"/>
    </location>
</feature>
<evidence type="ECO:0000313" key="3">
    <source>
        <dbReference type="Proteomes" id="UP000652761"/>
    </source>
</evidence>
<feature type="non-terminal residue" evidence="2">
    <location>
        <position position="132"/>
    </location>
</feature>
<name>A0A843U318_COLES</name>
<reference evidence="2" key="1">
    <citation type="submission" date="2017-07" db="EMBL/GenBank/DDBJ databases">
        <title>Taro Niue Genome Assembly and Annotation.</title>
        <authorList>
            <person name="Atibalentja N."/>
            <person name="Keating K."/>
            <person name="Fields C.J."/>
        </authorList>
    </citation>
    <scope>NUCLEOTIDE SEQUENCE</scope>
    <source>
        <strain evidence="2">Niue_2</strain>
        <tissue evidence="2">Leaf</tissue>
    </source>
</reference>
<keyword evidence="3" id="KW-1185">Reference proteome</keyword>
<feature type="compositionally biased region" description="Basic and acidic residues" evidence="1">
    <location>
        <begin position="1"/>
        <end position="10"/>
    </location>
</feature>
<gene>
    <name evidence="2" type="ORF">Taro_010457</name>
</gene>
<feature type="compositionally biased region" description="Basic and acidic residues" evidence="1">
    <location>
        <begin position="66"/>
        <end position="77"/>
    </location>
</feature>